<dbReference type="RefSeq" id="WP_188375848.1">
    <property type="nucleotide sequence ID" value="NZ_BMEL01000001.1"/>
</dbReference>
<evidence type="ECO:0000313" key="3">
    <source>
        <dbReference type="Proteomes" id="UP000660110"/>
    </source>
</evidence>
<evidence type="ECO:0000313" key="2">
    <source>
        <dbReference type="EMBL" id="GGF09281.1"/>
    </source>
</evidence>
<feature type="transmembrane region" description="Helical" evidence="1">
    <location>
        <begin position="99"/>
        <end position="119"/>
    </location>
</feature>
<keyword evidence="1" id="KW-0472">Membrane</keyword>
<keyword evidence="3" id="KW-1185">Reference proteome</keyword>
<dbReference type="AlphaFoldDB" id="A0A917EV23"/>
<feature type="transmembrane region" description="Helical" evidence="1">
    <location>
        <begin position="6"/>
        <end position="22"/>
    </location>
</feature>
<protein>
    <submittedName>
        <fullName evidence="2">Uncharacterized protein</fullName>
    </submittedName>
</protein>
<gene>
    <name evidence="2" type="ORF">GCM10010954_04660</name>
</gene>
<feature type="transmembrane region" description="Helical" evidence="1">
    <location>
        <begin position="29"/>
        <end position="45"/>
    </location>
</feature>
<feature type="transmembrane region" description="Helical" evidence="1">
    <location>
        <begin position="160"/>
        <end position="178"/>
    </location>
</feature>
<name>A0A917EV23_HALAA</name>
<reference evidence="2" key="1">
    <citation type="journal article" date="2014" name="Int. J. Syst. Evol. Microbiol.">
        <title>Complete genome sequence of Corynebacterium casei LMG S-19264T (=DSM 44701T), isolated from a smear-ripened cheese.</title>
        <authorList>
            <consortium name="US DOE Joint Genome Institute (JGI-PGF)"/>
            <person name="Walter F."/>
            <person name="Albersmeier A."/>
            <person name="Kalinowski J."/>
            <person name="Ruckert C."/>
        </authorList>
    </citation>
    <scope>NUCLEOTIDE SEQUENCE</scope>
    <source>
        <strain evidence="2">CGMCC 1.12153</strain>
    </source>
</reference>
<sequence length="198" mass="23155">MASTYYWYAWVVFIIITFFLNAKSSNKNALLMFVLIQMIMITNYIQHQGPFWISFFIQSFFGVYLWAESRPVLQHLWPILFTCCWTVYQLFLLSNPVWYLFPGVQLSIILLVGIIYYLGFSLNSQLGLWMLMNAFGVITAYTVSHALYLDFMPNYVEFHITLFKGMIAIFALNGVAYVKKVSRRVKRKKKGMPKASLL</sequence>
<dbReference type="InterPro" id="IPR014617">
    <property type="entry name" value="YphA_Bacsu"/>
</dbReference>
<accession>A0A917EV23</accession>
<dbReference type="Pfam" id="PF24124">
    <property type="entry name" value="YphA"/>
    <property type="match status" value="1"/>
</dbReference>
<feature type="transmembrane region" description="Helical" evidence="1">
    <location>
        <begin position="126"/>
        <end position="148"/>
    </location>
</feature>
<proteinExistence type="predicted"/>
<dbReference type="EMBL" id="BMEL01000001">
    <property type="protein sequence ID" value="GGF09281.1"/>
    <property type="molecule type" value="Genomic_DNA"/>
</dbReference>
<organism evidence="2 3">
    <name type="scientific">Halobacillus andaensis</name>
    <dbReference type="NCBI Taxonomy" id="1176239"/>
    <lineage>
        <taxon>Bacteria</taxon>
        <taxon>Bacillati</taxon>
        <taxon>Bacillota</taxon>
        <taxon>Bacilli</taxon>
        <taxon>Bacillales</taxon>
        <taxon>Bacillaceae</taxon>
        <taxon>Halobacillus</taxon>
    </lineage>
</organism>
<comment type="caution">
    <text evidence="2">The sequence shown here is derived from an EMBL/GenBank/DDBJ whole genome shotgun (WGS) entry which is preliminary data.</text>
</comment>
<evidence type="ECO:0000256" key="1">
    <source>
        <dbReference type="SAM" id="Phobius"/>
    </source>
</evidence>
<keyword evidence="1" id="KW-1133">Transmembrane helix</keyword>
<reference evidence="2" key="2">
    <citation type="submission" date="2020-09" db="EMBL/GenBank/DDBJ databases">
        <authorList>
            <person name="Sun Q."/>
            <person name="Zhou Y."/>
        </authorList>
    </citation>
    <scope>NUCLEOTIDE SEQUENCE</scope>
    <source>
        <strain evidence="2">CGMCC 1.12153</strain>
    </source>
</reference>
<dbReference type="Proteomes" id="UP000660110">
    <property type="component" value="Unassembled WGS sequence"/>
</dbReference>
<feature type="transmembrane region" description="Helical" evidence="1">
    <location>
        <begin position="51"/>
        <end position="67"/>
    </location>
</feature>
<keyword evidence="1" id="KW-0812">Transmembrane</keyword>
<feature type="transmembrane region" description="Helical" evidence="1">
    <location>
        <begin position="76"/>
        <end position="93"/>
    </location>
</feature>